<protein>
    <submittedName>
        <fullName evidence="2">Uncharacterized protein</fullName>
    </submittedName>
</protein>
<sequence length="155" mass="17222">MSRKPHCDNLPFEDLYFLPSSSSLARPATLHSSCNSPSSLPAYDSLGTQTDSYNMSPTSAADCPCAPCIKTRERCHRCKTTAAENSALLKKLEIYENKHAAKQERNTCFIITLLAFAFCFWVSTVAFTNHQGYMIVSWMALGPVSDDTSRETKHS</sequence>
<dbReference type="Proteomes" id="UP000799424">
    <property type="component" value="Unassembled WGS sequence"/>
</dbReference>
<evidence type="ECO:0000256" key="1">
    <source>
        <dbReference type="SAM" id="Phobius"/>
    </source>
</evidence>
<feature type="transmembrane region" description="Helical" evidence="1">
    <location>
        <begin position="108"/>
        <end position="128"/>
    </location>
</feature>
<dbReference type="AlphaFoldDB" id="A0A6A6ZZA2"/>
<keyword evidence="1" id="KW-1133">Transmembrane helix</keyword>
<keyword evidence="1" id="KW-0472">Membrane</keyword>
<keyword evidence="3" id="KW-1185">Reference proteome</keyword>
<accession>A0A6A6ZZA2</accession>
<evidence type="ECO:0000313" key="3">
    <source>
        <dbReference type="Proteomes" id="UP000799424"/>
    </source>
</evidence>
<proteinExistence type="predicted"/>
<gene>
    <name evidence="2" type="ORF">CC86DRAFT_370402</name>
</gene>
<evidence type="ECO:0000313" key="2">
    <source>
        <dbReference type="EMBL" id="KAF2826390.1"/>
    </source>
</evidence>
<organism evidence="2 3">
    <name type="scientific">Ophiobolus disseminans</name>
    <dbReference type="NCBI Taxonomy" id="1469910"/>
    <lineage>
        <taxon>Eukaryota</taxon>
        <taxon>Fungi</taxon>
        <taxon>Dikarya</taxon>
        <taxon>Ascomycota</taxon>
        <taxon>Pezizomycotina</taxon>
        <taxon>Dothideomycetes</taxon>
        <taxon>Pleosporomycetidae</taxon>
        <taxon>Pleosporales</taxon>
        <taxon>Pleosporineae</taxon>
        <taxon>Phaeosphaeriaceae</taxon>
        <taxon>Ophiobolus</taxon>
    </lineage>
</organism>
<reference evidence="2" key="1">
    <citation type="journal article" date="2020" name="Stud. Mycol.">
        <title>101 Dothideomycetes genomes: a test case for predicting lifestyles and emergence of pathogens.</title>
        <authorList>
            <person name="Haridas S."/>
            <person name="Albert R."/>
            <person name="Binder M."/>
            <person name="Bloem J."/>
            <person name="Labutti K."/>
            <person name="Salamov A."/>
            <person name="Andreopoulos B."/>
            <person name="Baker S."/>
            <person name="Barry K."/>
            <person name="Bills G."/>
            <person name="Bluhm B."/>
            <person name="Cannon C."/>
            <person name="Castanera R."/>
            <person name="Culley D."/>
            <person name="Daum C."/>
            <person name="Ezra D."/>
            <person name="Gonzalez J."/>
            <person name="Henrissat B."/>
            <person name="Kuo A."/>
            <person name="Liang C."/>
            <person name="Lipzen A."/>
            <person name="Lutzoni F."/>
            <person name="Magnuson J."/>
            <person name="Mondo S."/>
            <person name="Nolan M."/>
            <person name="Ohm R."/>
            <person name="Pangilinan J."/>
            <person name="Park H.-J."/>
            <person name="Ramirez L."/>
            <person name="Alfaro M."/>
            <person name="Sun H."/>
            <person name="Tritt A."/>
            <person name="Yoshinaga Y."/>
            <person name="Zwiers L.-H."/>
            <person name="Turgeon B."/>
            <person name="Goodwin S."/>
            <person name="Spatafora J."/>
            <person name="Crous P."/>
            <person name="Grigoriev I."/>
        </authorList>
    </citation>
    <scope>NUCLEOTIDE SEQUENCE</scope>
    <source>
        <strain evidence="2">CBS 113818</strain>
    </source>
</reference>
<name>A0A6A6ZZA2_9PLEO</name>
<keyword evidence="1" id="KW-0812">Transmembrane</keyword>
<dbReference type="EMBL" id="MU006226">
    <property type="protein sequence ID" value="KAF2826390.1"/>
    <property type="molecule type" value="Genomic_DNA"/>
</dbReference>